<comment type="cofactor">
    <cofactor evidence="13">
        <name>heme</name>
        <dbReference type="ChEBI" id="CHEBI:30413"/>
    </cofactor>
    <text evidence="13">Binds 2 heme groups.</text>
</comment>
<dbReference type="GO" id="GO:0042597">
    <property type="term" value="C:periplasmic space"/>
    <property type="evidence" value="ECO:0007669"/>
    <property type="project" value="UniProtKB-SubCell"/>
</dbReference>
<feature type="binding site" description="covalent" evidence="13">
    <location>
        <position position="214"/>
    </location>
    <ligand>
        <name>heme c</name>
        <dbReference type="ChEBI" id="CHEBI:61717"/>
        <label>2</label>
    </ligand>
</feature>
<keyword evidence="8" id="KW-0249">Electron transport</keyword>
<dbReference type="GO" id="GO:0004130">
    <property type="term" value="F:cytochrome-c peroxidase activity"/>
    <property type="evidence" value="ECO:0007669"/>
    <property type="project" value="TreeGrafter"/>
</dbReference>
<dbReference type="Proteomes" id="UP000321389">
    <property type="component" value="Chromosome"/>
</dbReference>
<evidence type="ECO:0000259" key="16">
    <source>
        <dbReference type="PROSITE" id="PS51007"/>
    </source>
</evidence>
<dbReference type="InterPro" id="IPR026259">
    <property type="entry name" value="MauG/Cytc_peroxidase"/>
</dbReference>
<keyword evidence="5 14" id="KW-0479">Metal-binding</keyword>
<keyword evidence="3" id="KW-0813">Transport</keyword>
<evidence type="ECO:0000256" key="3">
    <source>
        <dbReference type="ARBA" id="ARBA00022448"/>
    </source>
</evidence>
<dbReference type="GO" id="GO:0009055">
    <property type="term" value="F:electron transfer activity"/>
    <property type="evidence" value="ECO:0007669"/>
    <property type="project" value="InterPro"/>
</dbReference>
<comment type="function">
    <text evidence="11">Involved in methylamine metabolism. Essential for the maturation of the beta subunit of MADH, presumably via a step in the biosynthesis of tryptophan tryptophylquinone (TTQ), the cofactor of MADH.</text>
</comment>
<protein>
    <recommendedName>
        <fullName evidence="12">Methylamine utilization protein MauG</fullName>
    </recommendedName>
</protein>
<evidence type="ECO:0000313" key="18">
    <source>
        <dbReference type="Proteomes" id="UP000321389"/>
    </source>
</evidence>
<evidence type="ECO:0000256" key="7">
    <source>
        <dbReference type="ARBA" id="ARBA00022764"/>
    </source>
</evidence>
<dbReference type="SUPFAM" id="SSF46626">
    <property type="entry name" value="Cytochrome c"/>
    <property type="match status" value="2"/>
</dbReference>
<comment type="pathway">
    <text evidence="2">One-carbon metabolism; methylamine degradation.</text>
</comment>
<comment type="subcellular location">
    <subcellularLocation>
        <location evidence="1">Periplasm</location>
    </subcellularLocation>
</comment>
<evidence type="ECO:0000256" key="6">
    <source>
        <dbReference type="ARBA" id="ARBA00022729"/>
    </source>
</evidence>
<evidence type="ECO:0000256" key="10">
    <source>
        <dbReference type="ARBA" id="ARBA00023004"/>
    </source>
</evidence>
<dbReference type="RefSeq" id="WP_146301604.1">
    <property type="nucleotide sequence ID" value="NZ_CP042301.2"/>
</dbReference>
<dbReference type="PIRSF" id="PIRSF000294">
    <property type="entry name" value="Cytochrome-c_peroxidase"/>
    <property type="match status" value="1"/>
</dbReference>
<keyword evidence="18" id="KW-1185">Reference proteome</keyword>
<keyword evidence="4 13" id="KW-0349">Heme</keyword>
<feature type="binding site" description="axial binding residue" evidence="14">
    <location>
        <position position="73"/>
    </location>
    <ligand>
        <name>heme c</name>
        <dbReference type="ChEBI" id="CHEBI:61717"/>
        <label>1</label>
    </ligand>
    <ligandPart>
        <name>Fe</name>
        <dbReference type="ChEBI" id="CHEBI:18248"/>
    </ligandPart>
</feature>
<keyword evidence="7" id="KW-0574">Periplasm</keyword>
<dbReference type="Gene3D" id="1.10.760.10">
    <property type="entry name" value="Cytochrome c-like domain"/>
    <property type="match status" value="2"/>
</dbReference>
<proteinExistence type="predicted"/>
<evidence type="ECO:0000256" key="4">
    <source>
        <dbReference type="ARBA" id="ARBA00022617"/>
    </source>
</evidence>
<evidence type="ECO:0000256" key="12">
    <source>
        <dbReference type="ARBA" id="ARBA00073576"/>
    </source>
</evidence>
<evidence type="ECO:0000256" key="1">
    <source>
        <dbReference type="ARBA" id="ARBA00004418"/>
    </source>
</evidence>
<comment type="PTM">
    <text evidence="13">Binds 2 heme groups per subunit.</text>
</comment>
<dbReference type="KEGG" id="niy:FQ775_22820"/>
<evidence type="ECO:0000256" key="11">
    <source>
        <dbReference type="ARBA" id="ARBA00058991"/>
    </source>
</evidence>
<accession>A0A5B8L5J7</accession>
<feature type="signal peptide" evidence="15">
    <location>
        <begin position="1"/>
        <end position="24"/>
    </location>
</feature>
<reference evidence="17" key="1">
    <citation type="submission" date="2020-04" db="EMBL/GenBank/DDBJ databases">
        <title>Nitratireductor sp. nov. isolated from mangrove soil.</title>
        <authorList>
            <person name="Ye Y."/>
        </authorList>
    </citation>
    <scope>NUCLEOTIDE SEQUENCE</scope>
    <source>
        <strain evidence="17">SY7</strain>
    </source>
</reference>
<feature type="chain" id="PRO_5023118106" description="Methylamine utilization protein MauG" evidence="15">
    <location>
        <begin position="25"/>
        <end position="332"/>
    </location>
</feature>
<dbReference type="FunFam" id="1.10.760.10:FF:000019">
    <property type="entry name" value="Di-heme cytochrome C peroxidase"/>
    <property type="match status" value="1"/>
</dbReference>
<dbReference type="PANTHER" id="PTHR30600">
    <property type="entry name" value="CYTOCHROME C PEROXIDASE-RELATED"/>
    <property type="match status" value="1"/>
</dbReference>
<name>A0A5B8L5J7_9HYPH</name>
<evidence type="ECO:0000256" key="15">
    <source>
        <dbReference type="SAM" id="SignalP"/>
    </source>
</evidence>
<dbReference type="PANTHER" id="PTHR30600:SF10">
    <property type="entry name" value="BLL6722 PROTEIN"/>
    <property type="match status" value="1"/>
</dbReference>
<dbReference type="GO" id="GO:0046872">
    <property type="term" value="F:metal ion binding"/>
    <property type="evidence" value="ECO:0007669"/>
    <property type="project" value="UniProtKB-KW"/>
</dbReference>
<feature type="domain" description="Cytochrome c" evidence="16">
    <location>
        <begin position="199"/>
        <end position="319"/>
    </location>
</feature>
<dbReference type="GO" id="GO:0020037">
    <property type="term" value="F:heme binding"/>
    <property type="evidence" value="ECO:0007669"/>
    <property type="project" value="InterPro"/>
</dbReference>
<gene>
    <name evidence="17" type="ORF">FQ775_22820</name>
</gene>
<keyword evidence="10 14" id="KW-0408">Iron</keyword>
<dbReference type="InterPro" id="IPR036909">
    <property type="entry name" value="Cyt_c-like_dom_sf"/>
</dbReference>
<evidence type="ECO:0000256" key="8">
    <source>
        <dbReference type="ARBA" id="ARBA00022982"/>
    </source>
</evidence>
<feature type="binding site" description="covalent" evidence="13">
    <location>
        <position position="217"/>
    </location>
    <ligand>
        <name>heme c</name>
        <dbReference type="ChEBI" id="CHEBI:61717"/>
        <label>2</label>
    </ligand>
</feature>
<feature type="binding site" description="covalent" evidence="13">
    <location>
        <position position="72"/>
    </location>
    <ligand>
        <name>heme c</name>
        <dbReference type="ChEBI" id="CHEBI:61717"/>
        <label>1</label>
    </ligand>
</feature>
<keyword evidence="6 15" id="KW-0732">Signal</keyword>
<evidence type="ECO:0000256" key="9">
    <source>
        <dbReference type="ARBA" id="ARBA00023002"/>
    </source>
</evidence>
<dbReference type="AlphaFoldDB" id="A0A5B8L5J7"/>
<dbReference type="InterPro" id="IPR004852">
    <property type="entry name" value="Di-haem_cyt_c_peroxidsae"/>
</dbReference>
<evidence type="ECO:0000256" key="2">
    <source>
        <dbReference type="ARBA" id="ARBA00004856"/>
    </source>
</evidence>
<evidence type="ECO:0000256" key="14">
    <source>
        <dbReference type="PIRSR" id="PIRSR000294-2"/>
    </source>
</evidence>
<dbReference type="InterPro" id="IPR009056">
    <property type="entry name" value="Cyt_c-like_dom"/>
</dbReference>
<dbReference type="PROSITE" id="PS51007">
    <property type="entry name" value="CYTC"/>
    <property type="match status" value="2"/>
</dbReference>
<dbReference type="Pfam" id="PF03150">
    <property type="entry name" value="CCP_MauG"/>
    <property type="match status" value="1"/>
</dbReference>
<dbReference type="OrthoDB" id="9805202at2"/>
<evidence type="ECO:0000313" key="17">
    <source>
        <dbReference type="EMBL" id="QDZ02970.1"/>
    </source>
</evidence>
<dbReference type="EMBL" id="CP042301">
    <property type="protein sequence ID" value="QDZ02970.1"/>
    <property type="molecule type" value="Genomic_DNA"/>
</dbReference>
<evidence type="ECO:0000256" key="13">
    <source>
        <dbReference type="PIRSR" id="PIRSR000294-1"/>
    </source>
</evidence>
<dbReference type="InterPro" id="IPR051395">
    <property type="entry name" value="Cytochrome_c_Peroxidase/MauG"/>
</dbReference>
<feature type="binding site" description="axial binding residue" evidence="14">
    <location>
        <position position="218"/>
    </location>
    <ligand>
        <name>heme c</name>
        <dbReference type="ChEBI" id="CHEBI:61717"/>
        <label>2</label>
    </ligand>
    <ligandPart>
        <name>Fe</name>
        <dbReference type="ChEBI" id="CHEBI:18248"/>
    </ligandPart>
</feature>
<keyword evidence="9" id="KW-0560">Oxidoreductase</keyword>
<dbReference type="Pfam" id="PF00034">
    <property type="entry name" value="Cytochrom_C"/>
    <property type="match status" value="1"/>
</dbReference>
<evidence type="ECO:0000256" key="5">
    <source>
        <dbReference type="ARBA" id="ARBA00022723"/>
    </source>
</evidence>
<feature type="domain" description="Cytochrome c" evidence="16">
    <location>
        <begin position="47"/>
        <end position="148"/>
    </location>
</feature>
<organism evidence="17 18">
    <name type="scientific">Nitratireductor mangrovi</name>
    <dbReference type="NCBI Taxonomy" id="2599600"/>
    <lineage>
        <taxon>Bacteria</taxon>
        <taxon>Pseudomonadati</taxon>
        <taxon>Pseudomonadota</taxon>
        <taxon>Alphaproteobacteria</taxon>
        <taxon>Hyphomicrobiales</taxon>
        <taxon>Phyllobacteriaceae</taxon>
        <taxon>Nitratireductor</taxon>
    </lineage>
</organism>
<feature type="binding site" description="covalent" evidence="13">
    <location>
        <position position="69"/>
    </location>
    <ligand>
        <name>heme c</name>
        <dbReference type="ChEBI" id="CHEBI:61717"/>
        <label>1</label>
    </ligand>
</feature>
<sequence>MHLRKAIVALAVAVLAAPAALASADLKKDFSRPKEVPFPAENPYTPEKAALGKALYFDPRLSGPQNMNCASCHNPSFGWEVPVKTPVGAQNVALARQAPTVLNTAWRHVFFWDGRAATAEEQAKGPIEAPAEMDLPLPDAVARLEAIPAYDEWFEKVFPGEGVTPDTIVAAIATFERTVVASYAPFDAWVDGDEKAISDSAKRGFEVFTGKGKCATCHVGWDFTDNLFHDIGTTKYDAGRGRIDFDDPHALYAFKTPSLRDTGQRAPYMHSGEFPTLRSVIEHYVEGGFDRPSRSPLMGPVDLSAQDIDDLIEFLNALTGAKQVVTLPVLPN</sequence>